<dbReference type="RefSeq" id="YP_009203824.1">
    <property type="nucleotide sequence ID" value="NC_028857.1"/>
</dbReference>
<protein>
    <submittedName>
        <fullName evidence="1">Uncharacterized protein</fullName>
    </submittedName>
</protein>
<organism evidence="1 2">
    <name type="scientific">Citrobacter phage Merlin</name>
    <dbReference type="NCBI Taxonomy" id="1675602"/>
    <lineage>
        <taxon>Viruses</taxon>
        <taxon>Duplodnaviria</taxon>
        <taxon>Heunggongvirae</taxon>
        <taxon>Uroviricota</taxon>
        <taxon>Caudoviricetes</taxon>
        <taxon>Pantevenvirales</taxon>
        <taxon>Straboviridae</taxon>
        <taxon>Tevenvirinae</taxon>
        <taxon>Moonvirus</taxon>
        <taxon>Moonvirus merlin</taxon>
    </lineage>
</organism>
<evidence type="ECO:0000313" key="2">
    <source>
        <dbReference type="Proteomes" id="UP000204280"/>
    </source>
</evidence>
<proteinExistence type="predicted"/>
<accession>A0A0K1LML1</accession>
<gene>
    <name evidence="1" type="ORF">CPT_Merlin110</name>
</gene>
<sequence>MKSLVVVAYLYVQYNNPLFTRNVIDFIWSQL</sequence>
<reference evidence="1 2" key="1">
    <citation type="journal article" date="2015" name="Genome Announc.">
        <title>Complete Genome Sequence of Citrobacter freundii Myophage Merlin.</title>
        <authorList>
            <person name="LeSage K.C."/>
            <person name="Hargrove E.C."/>
            <person name="Cahill J.L."/>
            <person name="Rasche E.S."/>
            <person name="Kuty Everett G.F."/>
        </authorList>
    </citation>
    <scope>NUCLEOTIDE SEQUENCE [LARGE SCALE GENOMIC DNA]</scope>
</reference>
<dbReference type="KEGG" id="vg:26648024"/>
<keyword evidence="2" id="KW-1185">Reference proteome</keyword>
<evidence type="ECO:0000313" key="1">
    <source>
        <dbReference type="EMBL" id="AKU43756.1"/>
    </source>
</evidence>
<dbReference type="EMBL" id="KT001915">
    <property type="protein sequence ID" value="AKU43756.1"/>
    <property type="molecule type" value="Genomic_DNA"/>
</dbReference>
<name>A0A0K1LML1_9CAUD</name>
<dbReference type="GeneID" id="26648024"/>
<dbReference type="Proteomes" id="UP000204280">
    <property type="component" value="Segment"/>
</dbReference>